<evidence type="ECO:0000256" key="10">
    <source>
        <dbReference type="ARBA" id="ARBA00023237"/>
    </source>
</evidence>
<keyword evidence="14" id="KW-1185">Reference proteome</keyword>
<sequence>MKLQHWVAAGCCALSVSAYAKTSITLFGIIDNGIEYVSNANPAGDKLVRMPAITGELPSRWGLRGSEDLGGNLQAVFTLESGFNARDGELGLAHRLFGRQAWVGLSSPYGQLSFGRQYTMTSWANKDSDILGPDIFGSGALDPAYANARSDNAIAYKGTFNGLTLGATYSFGRENSAHGTTPRQGPCPGQVAGQVAGQGAGEVAGSPTQCRQWSALLKYDASNFGVAAAYDEQRGGGSAAANFFDGIEPVPLTNAADKDIRMQLNGWAKLYGLKVGGGWAGRRVRPDSPAIANVYADLFYLGASYPVTSSLIVDGQVFRVVNARHNTRATMGTLRSTYLLSARTAVYLQGAYLANSAQAAYTLSTGGGGTTPAKGASQLGMAAGLRHSF</sequence>
<dbReference type="PANTHER" id="PTHR34501">
    <property type="entry name" value="PROTEIN YDDL-RELATED"/>
    <property type="match status" value="1"/>
</dbReference>
<reference evidence="13 14" key="1">
    <citation type="submission" date="2021-11" db="EMBL/GenBank/DDBJ databases">
        <authorList>
            <person name="Oh E.-T."/>
            <person name="Kim S.-B."/>
        </authorList>
    </citation>
    <scope>NUCLEOTIDE SEQUENCE [LARGE SCALE GENOMIC DNA]</scope>
    <source>
        <strain evidence="13 14">MMS20-SJTR3</strain>
    </source>
</reference>
<keyword evidence="5" id="KW-0812">Transmembrane</keyword>
<evidence type="ECO:0000256" key="8">
    <source>
        <dbReference type="ARBA" id="ARBA00023114"/>
    </source>
</evidence>
<evidence type="ECO:0000256" key="5">
    <source>
        <dbReference type="ARBA" id="ARBA00022692"/>
    </source>
</evidence>
<keyword evidence="7" id="KW-0406">Ion transport</keyword>
<keyword evidence="10" id="KW-0998">Cell outer membrane</keyword>
<evidence type="ECO:0000256" key="7">
    <source>
        <dbReference type="ARBA" id="ARBA00023065"/>
    </source>
</evidence>
<dbReference type="InterPro" id="IPR023614">
    <property type="entry name" value="Porin_dom_sf"/>
</dbReference>
<evidence type="ECO:0000256" key="9">
    <source>
        <dbReference type="ARBA" id="ARBA00023136"/>
    </source>
</evidence>
<evidence type="ECO:0000259" key="12">
    <source>
        <dbReference type="Pfam" id="PF13609"/>
    </source>
</evidence>
<dbReference type="Proteomes" id="UP001431019">
    <property type="component" value="Unassembled WGS sequence"/>
</dbReference>
<dbReference type="CDD" id="cd00342">
    <property type="entry name" value="gram_neg_porins"/>
    <property type="match status" value="1"/>
</dbReference>
<comment type="subunit">
    <text evidence="2">Homotrimer.</text>
</comment>
<dbReference type="EMBL" id="JAJITD010000015">
    <property type="protein sequence ID" value="MCC8395935.1"/>
    <property type="molecule type" value="Genomic_DNA"/>
</dbReference>
<dbReference type="InterPro" id="IPR033900">
    <property type="entry name" value="Gram_neg_porin_domain"/>
</dbReference>
<keyword evidence="4" id="KW-1134">Transmembrane beta strand</keyword>
<evidence type="ECO:0000256" key="6">
    <source>
        <dbReference type="ARBA" id="ARBA00022729"/>
    </source>
</evidence>
<accession>A0ABS8K1B5</accession>
<keyword evidence="6 11" id="KW-0732">Signal</keyword>
<evidence type="ECO:0000256" key="4">
    <source>
        <dbReference type="ARBA" id="ARBA00022452"/>
    </source>
</evidence>
<evidence type="ECO:0000313" key="14">
    <source>
        <dbReference type="Proteomes" id="UP001431019"/>
    </source>
</evidence>
<keyword evidence="8" id="KW-0626">Porin</keyword>
<gene>
    <name evidence="13" type="ORF">LJ656_25450</name>
</gene>
<dbReference type="Pfam" id="PF13609">
    <property type="entry name" value="Porin_4"/>
    <property type="match status" value="1"/>
</dbReference>
<name>A0ABS8K1B5_9BURK</name>
<evidence type="ECO:0000256" key="1">
    <source>
        <dbReference type="ARBA" id="ARBA00004571"/>
    </source>
</evidence>
<feature type="domain" description="Porin" evidence="12">
    <location>
        <begin position="11"/>
        <end position="357"/>
    </location>
</feature>
<dbReference type="RefSeq" id="WP_230512295.1">
    <property type="nucleotide sequence ID" value="NZ_JAJITD010000015.1"/>
</dbReference>
<evidence type="ECO:0000256" key="11">
    <source>
        <dbReference type="SAM" id="SignalP"/>
    </source>
</evidence>
<evidence type="ECO:0000313" key="13">
    <source>
        <dbReference type="EMBL" id="MCC8395935.1"/>
    </source>
</evidence>
<proteinExistence type="predicted"/>
<comment type="caution">
    <text evidence="13">The sequence shown here is derived from an EMBL/GenBank/DDBJ whole genome shotgun (WGS) entry which is preliminary data.</text>
</comment>
<protein>
    <submittedName>
        <fullName evidence="13">Porin</fullName>
    </submittedName>
</protein>
<feature type="chain" id="PRO_5045522671" evidence="11">
    <location>
        <begin position="21"/>
        <end position="389"/>
    </location>
</feature>
<dbReference type="SUPFAM" id="SSF56935">
    <property type="entry name" value="Porins"/>
    <property type="match status" value="1"/>
</dbReference>
<dbReference type="InterPro" id="IPR050298">
    <property type="entry name" value="Gram-neg_bact_OMP"/>
</dbReference>
<feature type="signal peptide" evidence="11">
    <location>
        <begin position="1"/>
        <end position="20"/>
    </location>
</feature>
<dbReference type="PANTHER" id="PTHR34501:SF9">
    <property type="entry name" value="MAJOR OUTER MEMBRANE PROTEIN P.IA"/>
    <property type="match status" value="1"/>
</dbReference>
<evidence type="ECO:0000256" key="3">
    <source>
        <dbReference type="ARBA" id="ARBA00022448"/>
    </source>
</evidence>
<dbReference type="Gene3D" id="2.40.160.10">
    <property type="entry name" value="Porin"/>
    <property type="match status" value="1"/>
</dbReference>
<keyword evidence="3" id="KW-0813">Transport</keyword>
<comment type="subcellular location">
    <subcellularLocation>
        <location evidence="1">Cell outer membrane</location>
        <topology evidence="1">Multi-pass membrane protein</topology>
    </subcellularLocation>
</comment>
<evidence type="ECO:0000256" key="2">
    <source>
        <dbReference type="ARBA" id="ARBA00011233"/>
    </source>
</evidence>
<organism evidence="13 14">
    <name type="scientific">Paraburkholderia sejongensis</name>
    <dbReference type="NCBI Taxonomy" id="2886946"/>
    <lineage>
        <taxon>Bacteria</taxon>
        <taxon>Pseudomonadati</taxon>
        <taxon>Pseudomonadota</taxon>
        <taxon>Betaproteobacteria</taxon>
        <taxon>Burkholderiales</taxon>
        <taxon>Burkholderiaceae</taxon>
        <taxon>Paraburkholderia</taxon>
    </lineage>
</organism>
<keyword evidence="9" id="KW-0472">Membrane</keyword>